<keyword evidence="4" id="KW-1185">Reference proteome</keyword>
<evidence type="ECO:0000256" key="1">
    <source>
        <dbReference type="SAM" id="MobiDB-lite"/>
    </source>
</evidence>
<gene>
    <name evidence="3" type="ORF">OE647_02790</name>
</gene>
<accession>A0ABT2YY21</accession>
<comment type="caution">
    <text evidence="3">The sequence shown here is derived from an EMBL/GenBank/DDBJ whole genome shotgun (WGS) entry which is preliminary data.</text>
</comment>
<organism evidence="3 4">
    <name type="scientific">Albidovulum sediminicola</name>
    <dbReference type="NCBI Taxonomy" id="2984331"/>
    <lineage>
        <taxon>Bacteria</taxon>
        <taxon>Pseudomonadati</taxon>
        <taxon>Pseudomonadota</taxon>
        <taxon>Alphaproteobacteria</taxon>
        <taxon>Rhodobacterales</taxon>
        <taxon>Paracoccaceae</taxon>
        <taxon>Albidovulum</taxon>
    </lineage>
</organism>
<evidence type="ECO:0000313" key="4">
    <source>
        <dbReference type="Proteomes" id="UP001652503"/>
    </source>
</evidence>
<reference evidence="3 4" key="1">
    <citation type="submission" date="2022-10" db="EMBL/GenBank/DDBJ databases">
        <title>Defluviimonas sp. nov., isolated from ocean surface water.</title>
        <authorList>
            <person name="He W."/>
            <person name="Wang L."/>
            <person name="Zhang D.-F."/>
        </authorList>
    </citation>
    <scope>NUCLEOTIDE SEQUENCE [LARGE SCALE GENOMIC DNA]</scope>
    <source>
        <strain evidence="3 4">WL0075</strain>
    </source>
</reference>
<feature type="region of interest" description="Disordered" evidence="1">
    <location>
        <begin position="49"/>
        <end position="74"/>
    </location>
</feature>
<sequence>MRAFKIAIAAMLLAGTAHAGGGNSGAAQNMVEDLRAGLGSAAPTVSGKDFRSASGWGNNGSALVSGDRVSDYKK</sequence>
<feature type="signal peptide" evidence="2">
    <location>
        <begin position="1"/>
        <end position="19"/>
    </location>
</feature>
<feature type="chain" id="PRO_5045525715" evidence="2">
    <location>
        <begin position="20"/>
        <end position="74"/>
    </location>
</feature>
<dbReference type="RefSeq" id="WP_263720119.1">
    <property type="nucleotide sequence ID" value="NZ_JAOWLA010000002.1"/>
</dbReference>
<dbReference type="Proteomes" id="UP001652503">
    <property type="component" value="Unassembled WGS sequence"/>
</dbReference>
<keyword evidence="2" id="KW-0732">Signal</keyword>
<proteinExistence type="predicted"/>
<dbReference type="EMBL" id="JAOWLA010000002">
    <property type="protein sequence ID" value="MCV2863662.1"/>
    <property type="molecule type" value="Genomic_DNA"/>
</dbReference>
<name>A0ABT2YY21_9RHOB</name>
<evidence type="ECO:0000313" key="3">
    <source>
        <dbReference type="EMBL" id="MCV2863662.1"/>
    </source>
</evidence>
<protein>
    <submittedName>
        <fullName evidence="3">Uncharacterized protein</fullName>
    </submittedName>
</protein>
<evidence type="ECO:0000256" key="2">
    <source>
        <dbReference type="SAM" id="SignalP"/>
    </source>
</evidence>